<proteinExistence type="predicted"/>
<gene>
    <name evidence="1" type="ORF">H9S92_21585</name>
</gene>
<evidence type="ECO:0000313" key="2">
    <source>
        <dbReference type="Proteomes" id="UP000650081"/>
    </source>
</evidence>
<dbReference type="Proteomes" id="UP000650081">
    <property type="component" value="Unassembled WGS sequence"/>
</dbReference>
<evidence type="ECO:0008006" key="3">
    <source>
        <dbReference type="Google" id="ProtNLM"/>
    </source>
</evidence>
<comment type="caution">
    <text evidence="1">The sequence shown here is derived from an EMBL/GenBank/DDBJ whole genome shotgun (WGS) entry which is preliminary data.</text>
</comment>
<accession>A0A923PMK4</accession>
<name>A0A923PMK4_9BACT</name>
<reference evidence="1" key="1">
    <citation type="submission" date="2020-08" db="EMBL/GenBank/DDBJ databases">
        <title>Lewinella bacteria from marine environments.</title>
        <authorList>
            <person name="Zhong Y."/>
        </authorList>
    </citation>
    <scope>NUCLEOTIDE SEQUENCE</scope>
    <source>
        <strain evidence="1">KCTC 42187</strain>
    </source>
</reference>
<keyword evidence="2" id="KW-1185">Reference proteome</keyword>
<evidence type="ECO:0000313" key="1">
    <source>
        <dbReference type="EMBL" id="MBC6996780.1"/>
    </source>
</evidence>
<dbReference type="EMBL" id="JACSIT010000154">
    <property type="protein sequence ID" value="MBC6996780.1"/>
    <property type="molecule type" value="Genomic_DNA"/>
</dbReference>
<sequence>MSTALDHLASDSRIWIYGAERALTPDEVTTIRTRLQDFVANWVSHRQELTAAADILHQRFLVIAVDESKAEASGCSIDGSVHFIQELGAELGIDFFNRMRFSYRDAKGHIHTVSREEFKSLYEQGKLENDTIVFDPLVKELGELRQIFERPLEDSWHSRMV</sequence>
<dbReference type="AlphaFoldDB" id="A0A923PMK4"/>
<dbReference type="RefSeq" id="WP_187468786.1">
    <property type="nucleotide sequence ID" value="NZ_JACSIT010000154.1"/>
</dbReference>
<organism evidence="1 2">
    <name type="scientific">Neolewinella lacunae</name>
    <dbReference type="NCBI Taxonomy" id="1517758"/>
    <lineage>
        <taxon>Bacteria</taxon>
        <taxon>Pseudomonadati</taxon>
        <taxon>Bacteroidota</taxon>
        <taxon>Saprospiria</taxon>
        <taxon>Saprospirales</taxon>
        <taxon>Lewinellaceae</taxon>
        <taxon>Neolewinella</taxon>
    </lineage>
</organism>
<protein>
    <recommendedName>
        <fullName evidence="3">ABC transporter ATPase</fullName>
    </recommendedName>
</protein>